<sequence length="553" mass="62157">MSKDPQRDPNSIYSRAEFCDNLLVAITGLPLKDKDRRSFETAQLRLLQWAKSLNVWDDKGTNLDSLLDPSRYKIRCLIEVYLEIIQEASLLVLKSATPGLPEDQFNFQFAKIELSLIELQEFANLLLFFTKAGFGRRVAQYRSKHEDYDLNNAVITHIRTRFPYLTPEAPHDILGRWNELKTKYFNLAETGSQRASAPGSEPAGLLKVLADAVLFTHYKTLYEGDCKRKRIDATDPGIAEWRLPVESTEAPDSKTEHTHICLICAEPCSELSLSSDPEFCHFLHTTKPYVCLAKECDRNNPPSFETPAQWETHMQSRHGSDWVCDLNRNVQWVCPTCDAVSPVEFESFDLMTKDLVMHLHGSHGEKISKETFSLAQLSYRTCPRPSDTCPICGKRYLSRTAKAGRQTANTGSAKDDTHARVQQCVEEHMLALSSDFVYRRLATAGAQSQSGTESPSSSSSTPSMSIRTMMKFSRGYVSGRLCPRSTANILSHPTSMVTDNPSVAVTASSWLGLLPPRGQDLLDLEEEEATWATERPHPKLNHSRCSASINRCI</sequence>
<feature type="compositionally biased region" description="Low complexity" evidence="1">
    <location>
        <begin position="447"/>
        <end position="464"/>
    </location>
</feature>
<dbReference type="Proteomes" id="UP001397290">
    <property type="component" value="Unassembled WGS sequence"/>
</dbReference>
<dbReference type="AlphaFoldDB" id="A0AAW0S1U9"/>
<protein>
    <submittedName>
        <fullName evidence="2">Uncharacterized protein</fullName>
    </submittedName>
</protein>
<comment type="caution">
    <text evidence="2">The sequence shown here is derived from an EMBL/GenBank/DDBJ whole genome shotgun (WGS) entry which is preliminary data.</text>
</comment>
<evidence type="ECO:0000313" key="3">
    <source>
        <dbReference type="Proteomes" id="UP001397290"/>
    </source>
</evidence>
<reference evidence="2 3" key="1">
    <citation type="submission" date="2020-02" db="EMBL/GenBank/DDBJ databases">
        <title>Comparative genomics of the hypocrealean fungal genus Beauvera.</title>
        <authorList>
            <person name="Showalter D.N."/>
            <person name="Bushley K.E."/>
            <person name="Rehner S.A."/>
        </authorList>
    </citation>
    <scope>NUCLEOTIDE SEQUENCE [LARGE SCALE GENOMIC DNA]</scope>
    <source>
        <strain evidence="2 3">ARSEF4384</strain>
    </source>
</reference>
<evidence type="ECO:0000313" key="2">
    <source>
        <dbReference type="EMBL" id="KAK8148437.1"/>
    </source>
</evidence>
<gene>
    <name evidence="2" type="ORF">G3M48_010183</name>
</gene>
<organism evidence="2 3">
    <name type="scientific">Beauveria asiatica</name>
    <dbReference type="NCBI Taxonomy" id="1069075"/>
    <lineage>
        <taxon>Eukaryota</taxon>
        <taxon>Fungi</taxon>
        <taxon>Dikarya</taxon>
        <taxon>Ascomycota</taxon>
        <taxon>Pezizomycotina</taxon>
        <taxon>Sordariomycetes</taxon>
        <taxon>Hypocreomycetidae</taxon>
        <taxon>Hypocreales</taxon>
        <taxon>Cordycipitaceae</taxon>
        <taxon>Beauveria</taxon>
    </lineage>
</organism>
<dbReference type="EMBL" id="JAAHCF010000090">
    <property type="protein sequence ID" value="KAK8148437.1"/>
    <property type="molecule type" value="Genomic_DNA"/>
</dbReference>
<name>A0AAW0S1U9_9HYPO</name>
<proteinExistence type="predicted"/>
<keyword evidence="3" id="KW-1185">Reference proteome</keyword>
<accession>A0AAW0S1U9</accession>
<evidence type="ECO:0000256" key="1">
    <source>
        <dbReference type="SAM" id="MobiDB-lite"/>
    </source>
</evidence>
<feature type="region of interest" description="Disordered" evidence="1">
    <location>
        <begin position="445"/>
        <end position="464"/>
    </location>
</feature>